<keyword evidence="2" id="KW-0472">Membrane</keyword>
<feature type="region of interest" description="Disordered" evidence="1">
    <location>
        <begin position="54"/>
        <end position="92"/>
    </location>
</feature>
<proteinExistence type="predicted"/>
<keyword evidence="2" id="KW-1133">Transmembrane helix</keyword>
<feature type="transmembrane region" description="Helical" evidence="2">
    <location>
        <begin position="27"/>
        <end position="49"/>
    </location>
</feature>
<sequence>MTYPPQQGPPAPYLPPPPPAKQPKWKLAGIGCGGLLVLLVVLGVVGAIVGPAKDTAASRPIPAPTQPVASITSASTSPDPTTTPTPTPTASVKPAVVKAGTLPNLVGKGLQAAQDAAQAAGFFLLKSHDALGTGRHQILDRDWKVCSQTPAPGGRALSSTVDLGAVKTGEDCPGSKPAAPKGDTITYVLTGSHADVQYGQAGSSAEGHVPMTVTKTLGHPLYYSITAQLNGGGKVTCEIKVNGKVISRATASGGYNIAMCEISQDFLTGDWTDTNGG</sequence>
<keyword evidence="2" id="KW-0812">Transmembrane</keyword>
<feature type="compositionally biased region" description="Pro residues" evidence="1">
    <location>
        <begin position="1"/>
        <end position="21"/>
    </location>
</feature>
<evidence type="ECO:0000313" key="4">
    <source>
        <dbReference type="Proteomes" id="UP001592530"/>
    </source>
</evidence>
<accession>A0ABV6WU73</accession>
<dbReference type="Proteomes" id="UP001592530">
    <property type="component" value="Unassembled WGS sequence"/>
</dbReference>
<dbReference type="InterPro" id="IPR038468">
    <property type="entry name" value="MmpS_C"/>
</dbReference>
<evidence type="ECO:0000256" key="2">
    <source>
        <dbReference type="SAM" id="Phobius"/>
    </source>
</evidence>
<feature type="region of interest" description="Disordered" evidence="1">
    <location>
        <begin position="1"/>
        <end position="22"/>
    </location>
</feature>
<gene>
    <name evidence="3" type="ORF">ACEZDB_02830</name>
</gene>
<dbReference type="Gene3D" id="2.60.40.2880">
    <property type="entry name" value="MmpS1-5, C-terminal soluble domain"/>
    <property type="match status" value="1"/>
</dbReference>
<evidence type="ECO:0008006" key="5">
    <source>
        <dbReference type="Google" id="ProtNLM"/>
    </source>
</evidence>
<feature type="compositionally biased region" description="Low complexity" evidence="1">
    <location>
        <begin position="69"/>
        <end position="80"/>
    </location>
</feature>
<comment type="caution">
    <text evidence="3">The sequence shown here is derived from an EMBL/GenBank/DDBJ whole genome shotgun (WGS) entry which is preliminary data.</text>
</comment>
<dbReference type="RefSeq" id="WP_380548283.1">
    <property type="nucleotide sequence ID" value="NZ_JBHEZY010000001.1"/>
</dbReference>
<evidence type="ECO:0000256" key="1">
    <source>
        <dbReference type="SAM" id="MobiDB-lite"/>
    </source>
</evidence>
<evidence type="ECO:0000313" key="3">
    <source>
        <dbReference type="EMBL" id="MFC1429590.1"/>
    </source>
</evidence>
<protein>
    <recommendedName>
        <fullName evidence="5">PASTA domain-containing protein</fullName>
    </recommendedName>
</protein>
<dbReference type="Gene3D" id="3.30.10.20">
    <property type="match status" value="1"/>
</dbReference>
<dbReference type="EMBL" id="JBHEZY010000001">
    <property type="protein sequence ID" value="MFC1429590.1"/>
    <property type="molecule type" value="Genomic_DNA"/>
</dbReference>
<organism evidence="3 4">
    <name type="scientific">Streptacidiphilus alkalitolerans</name>
    <dbReference type="NCBI Taxonomy" id="3342712"/>
    <lineage>
        <taxon>Bacteria</taxon>
        <taxon>Bacillati</taxon>
        <taxon>Actinomycetota</taxon>
        <taxon>Actinomycetes</taxon>
        <taxon>Kitasatosporales</taxon>
        <taxon>Streptomycetaceae</taxon>
        <taxon>Streptacidiphilus</taxon>
    </lineage>
</organism>
<name>A0ABV6WU73_9ACTN</name>
<reference evidence="3 4" key="1">
    <citation type="submission" date="2024-09" db="EMBL/GenBank/DDBJ databases">
        <authorList>
            <person name="Lee S.D."/>
        </authorList>
    </citation>
    <scope>NUCLEOTIDE SEQUENCE [LARGE SCALE GENOMIC DNA]</scope>
    <source>
        <strain evidence="3 4">N1-3</strain>
    </source>
</reference>